<reference evidence="5" key="1">
    <citation type="journal article" date="2020" name="Ecol. Evol.">
        <title>Genome structure and content of the rice root-knot nematode (Meloidogyne graminicola).</title>
        <authorList>
            <person name="Phan N.T."/>
            <person name="Danchin E.G.J."/>
            <person name="Klopp C."/>
            <person name="Perfus-Barbeoch L."/>
            <person name="Kozlowski D.K."/>
            <person name="Koutsovoulos G.D."/>
            <person name="Lopez-Roques C."/>
            <person name="Bouchez O."/>
            <person name="Zahm M."/>
            <person name="Besnard G."/>
            <person name="Bellafiore S."/>
        </authorList>
    </citation>
    <scope>NUCLEOTIDE SEQUENCE</scope>
    <source>
        <strain evidence="5">VN-18</strain>
    </source>
</reference>
<feature type="region of interest" description="Disordered" evidence="1">
    <location>
        <begin position="494"/>
        <end position="536"/>
    </location>
</feature>
<feature type="domain" description="NADAR" evidence="2">
    <location>
        <begin position="814"/>
        <end position="973"/>
    </location>
</feature>
<feature type="region of interest" description="Disordered" evidence="1">
    <location>
        <begin position="599"/>
        <end position="628"/>
    </location>
</feature>
<dbReference type="EMBL" id="JABEBT010000114">
    <property type="protein sequence ID" value="KAF7631217.1"/>
    <property type="molecule type" value="Genomic_DNA"/>
</dbReference>
<accession>A0A8S9ZFI3</accession>
<feature type="compositionally biased region" description="Acidic residues" evidence="1">
    <location>
        <begin position="500"/>
        <end position="512"/>
    </location>
</feature>
<feature type="domain" description="DUF7516" evidence="4">
    <location>
        <begin position="236"/>
        <end position="321"/>
    </location>
</feature>
<evidence type="ECO:0000313" key="5">
    <source>
        <dbReference type="EMBL" id="KAF7631217.1"/>
    </source>
</evidence>
<name>A0A8S9ZFI3_9BILA</name>
<dbReference type="InterPro" id="IPR055938">
    <property type="entry name" value="DUF7516"/>
</dbReference>
<dbReference type="OrthoDB" id="206452at2759"/>
<dbReference type="Pfam" id="PF24360">
    <property type="entry name" value="DUF7516"/>
    <property type="match status" value="1"/>
</dbReference>
<evidence type="ECO:0000259" key="4">
    <source>
        <dbReference type="Pfam" id="PF24360"/>
    </source>
</evidence>
<protein>
    <recommendedName>
        <fullName evidence="7">NADAR domain-containing protein</fullName>
    </recommendedName>
</protein>
<evidence type="ECO:0000259" key="2">
    <source>
        <dbReference type="Pfam" id="PF08719"/>
    </source>
</evidence>
<dbReference type="Pfam" id="PF24359">
    <property type="entry name" value="DUF7515"/>
    <property type="match status" value="1"/>
</dbReference>
<keyword evidence="6" id="KW-1185">Reference proteome</keyword>
<proteinExistence type="predicted"/>
<evidence type="ECO:0000259" key="3">
    <source>
        <dbReference type="Pfam" id="PF24359"/>
    </source>
</evidence>
<organism evidence="5 6">
    <name type="scientific">Meloidogyne graminicola</name>
    <dbReference type="NCBI Taxonomy" id="189291"/>
    <lineage>
        <taxon>Eukaryota</taxon>
        <taxon>Metazoa</taxon>
        <taxon>Ecdysozoa</taxon>
        <taxon>Nematoda</taxon>
        <taxon>Chromadorea</taxon>
        <taxon>Rhabditida</taxon>
        <taxon>Tylenchina</taxon>
        <taxon>Tylenchomorpha</taxon>
        <taxon>Tylenchoidea</taxon>
        <taxon>Meloidogynidae</taxon>
        <taxon>Meloidogyninae</taxon>
        <taxon>Meloidogyne</taxon>
    </lineage>
</organism>
<dbReference type="Pfam" id="PF08719">
    <property type="entry name" value="NADAR"/>
    <property type="match status" value="1"/>
</dbReference>
<dbReference type="SUPFAM" id="SSF143990">
    <property type="entry name" value="YbiA-like"/>
    <property type="match status" value="1"/>
</dbReference>
<evidence type="ECO:0000313" key="6">
    <source>
        <dbReference type="Proteomes" id="UP000605970"/>
    </source>
</evidence>
<dbReference type="CDD" id="cd15457">
    <property type="entry name" value="NADAR"/>
    <property type="match status" value="1"/>
</dbReference>
<feature type="domain" description="DUF7515" evidence="3">
    <location>
        <begin position="119"/>
        <end position="199"/>
    </location>
</feature>
<dbReference type="Gene3D" id="1.10.357.40">
    <property type="entry name" value="YbiA-like"/>
    <property type="match status" value="1"/>
</dbReference>
<dbReference type="InterPro" id="IPR012816">
    <property type="entry name" value="NADAR"/>
</dbReference>
<dbReference type="NCBIfam" id="TIGR02464">
    <property type="entry name" value="ribofla_fusion"/>
    <property type="match status" value="1"/>
</dbReference>
<dbReference type="AlphaFoldDB" id="A0A8S9ZFI3"/>
<evidence type="ECO:0008006" key="7">
    <source>
        <dbReference type="Google" id="ProtNLM"/>
    </source>
</evidence>
<feature type="compositionally biased region" description="Basic and acidic residues" evidence="1">
    <location>
        <begin position="513"/>
        <end position="527"/>
    </location>
</feature>
<gene>
    <name evidence="5" type="ORF">Mgra_00008544</name>
</gene>
<feature type="compositionally biased region" description="Polar residues" evidence="1">
    <location>
        <begin position="619"/>
        <end position="628"/>
    </location>
</feature>
<sequence length="978" mass="112736">MRLKCNLMKSQSFFDAELPSDPTGTYRYERHKSDYYDPEDIGLAYENADDIVFGVEADDEINYSDDDLGIEPPHFDDEDEIGLGIPLPDIEVLGGLTPAPQDPVSNDNDDYGLSMKIPFIEFAKEIVYTLASKVTGYCNLHELKEDLRKDTGLLPDYVVSHYGYPSFETFMTSDDMKRHVTVHLIDGKHYFLPKHCEKFAHIRNEQEIERAATIQNREENEKLCRALLPENRETTIKGRQLISELIYELGGEQKPVLWQDVQKKYKEKFNEELAGEALKKMFQRDKAIKIIETIFHKEIELYAANLPGQFFLKFRMPYKDIVAFYEEQLKEHSEAKTKFKSASEKFLRPRTNYKQNKVFPLCPMYPPLINNVSPPDDKNVPFGGITNNCERNEGCSSNQQQNMSINNDNSVQKKSKFDISLDELGLCNTKKQTSFTEMLQNEDDVIAEENRIKIKYNRNGNSKTSRLDCPVENVVKNGSGETTSTKKIRYTSRFAGQDFTDSEEESDDDDEENNNRIKQKEREKEGGGTKITAATPTAPIELTKQSENEKEILTSFLTQKESSTTTATTCHNINNNIFVPSKRTSGHRAGIENFMKEKIEQRKKDESSIIQQDVQQQQATSSTNIPNLFETPSSPLLFPQIPQQPSNFPKFLSSNDSINEQKQQQINNNNNSLIINSTKLPTTTTTDIWLLIDKVEWLRNLANKQKMSHESRPDEGSFIFRKGNEVLVLTESDDKIRASKHCEGKIKWDRYFPKTDWEMFSITIYGLVDIPKMEGNKKMIELTPVPDIYKTLSPPFPAFRKTTCGQAFLCFFTKQYGFSNHYLVDFEIDGVTYCCSEQYYMFKKASRFGFFGVANEIMHTKDTTMIKYLGNANTMRERQANGSELNSRFFDHDEWRKVKGKIMYTALYAKFEQNVQLFNMLIATENAKLIEASPSDLFWGIGCGIDSEEILRIDKWRGSNYLGVLLMRLRKEFQARFF</sequence>
<evidence type="ECO:0000256" key="1">
    <source>
        <dbReference type="SAM" id="MobiDB-lite"/>
    </source>
</evidence>
<dbReference type="InterPro" id="IPR037238">
    <property type="entry name" value="YbiA-like_sf"/>
</dbReference>
<comment type="caution">
    <text evidence="5">The sequence shown here is derived from an EMBL/GenBank/DDBJ whole genome shotgun (WGS) entry which is preliminary data.</text>
</comment>
<dbReference type="Proteomes" id="UP000605970">
    <property type="component" value="Unassembled WGS sequence"/>
</dbReference>
<dbReference type="InterPro" id="IPR055937">
    <property type="entry name" value="DUF7515"/>
</dbReference>